<keyword evidence="4 10" id="KW-1003">Cell membrane</keyword>
<evidence type="ECO:0000256" key="1">
    <source>
        <dbReference type="ARBA" id="ARBA00004377"/>
    </source>
</evidence>
<dbReference type="InterPro" id="IPR023229">
    <property type="entry name" value="T2SS_M_periplasmic_sf"/>
</dbReference>
<evidence type="ECO:0000256" key="6">
    <source>
        <dbReference type="ARBA" id="ARBA00022692"/>
    </source>
</evidence>
<dbReference type="Pfam" id="PF04612">
    <property type="entry name" value="T2SSM"/>
    <property type="match status" value="1"/>
</dbReference>
<evidence type="ECO:0000256" key="4">
    <source>
        <dbReference type="ARBA" id="ARBA00022475"/>
    </source>
</evidence>
<keyword evidence="5 10" id="KW-0997">Cell inner membrane</keyword>
<organism evidence="12 13">
    <name type="scientific">Neptunicella marina</name>
    <dbReference type="NCBI Taxonomy" id="2125989"/>
    <lineage>
        <taxon>Bacteria</taxon>
        <taxon>Pseudomonadati</taxon>
        <taxon>Pseudomonadota</taxon>
        <taxon>Gammaproteobacteria</taxon>
        <taxon>Alteromonadales</taxon>
        <taxon>Alteromonadaceae</taxon>
        <taxon>Neptunicella</taxon>
    </lineage>
</organism>
<keyword evidence="3 10" id="KW-0813">Transport</keyword>
<sequence>MKALLARYQQLTEREQRIVLVGSIVLILFLFYSLIWSPLSQSVEQGRKNVAAQQKLLSWVSANANKAQQLRRGSNQNNRFSGSLPQAVNQLAQRYQIPIARMQPNGSTLQLWVDQADFAQTVDWLKAIEDKGIDILDVDIAETTQSGQIKIRRLLLGKS</sequence>
<name>A0A8J6ITY8_9ALTE</name>
<evidence type="ECO:0000313" key="12">
    <source>
        <dbReference type="EMBL" id="MBC3765872.1"/>
    </source>
</evidence>
<dbReference type="GO" id="GO:0015628">
    <property type="term" value="P:protein secretion by the type II secretion system"/>
    <property type="evidence" value="ECO:0007669"/>
    <property type="project" value="InterPro"/>
</dbReference>
<feature type="transmembrane region" description="Helical" evidence="11">
    <location>
        <begin position="20"/>
        <end position="39"/>
    </location>
</feature>
<keyword evidence="9 10" id="KW-0472">Membrane</keyword>
<keyword evidence="6 11" id="KW-0812">Transmembrane</keyword>
<keyword evidence="13" id="KW-1185">Reference proteome</keyword>
<proteinExistence type="inferred from homology"/>
<reference evidence="12" key="2">
    <citation type="submission" date="2020-08" db="EMBL/GenBank/DDBJ databases">
        <authorList>
            <person name="Lai Q."/>
        </authorList>
    </citation>
    <scope>NUCLEOTIDE SEQUENCE</scope>
    <source>
        <strain evidence="12">S27-2</strain>
    </source>
</reference>
<evidence type="ECO:0000256" key="10">
    <source>
        <dbReference type="PIRNR" id="PIRNR006291"/>
    </source>
</evidence>
<dbReference type="InterPro" id="IPR007690">
    <property type="entry name" value="T2SS_GspM"/>
</dbReference>
<evidence type="ECO:0000256" key="5">
    <source>
        <dbReference type="ARBA" id="ARBA00022519"/>
    </source>
</evidence>
<keyword evidence="8 11" id="KW-1133">Transmembrane helix</keyword>
<comment type="subcellular location">
    <subcellularLocation>
        <location evidence="1">Cell inner membrane</location>
        <topology evidence="1">Single-pass membrane protein</topology>
    </subcellularLocation>
</comment>
<comment type="caution">
    <text evidence="12">The sequence shown here is derived from an EMBL/GenBank/DDBJ whole genome shotgun (WGS) entry which is preliminary data.</text>
</comment>
<evidence type="ECO:0000256" key="11">
    <source>
        <dbReference type="SAM" id="Phobius"/>
    </source>
</evidence>
<keyword evidence="7 10" id="KW-0653">Protein transport</keyword>
<dbReference type="Gene3D" id="3.30.1360.100">
    <property type="entry name" value="General secretion pathway protein M, EpsM"/>
    <property type="match status" value="1"/>
</dbReference>
<dbReference type="GO" id="GO:0015627">
    <property type="term" value="C:type II protein secretion system complex"/>
    <property type="evidence" value="ECO:0007669"/>
    <property type="project" value="InterPro"/>
</dbReference>
<reference evidence="12" key="1">
    <citation type="journal article" date="2018" name="Int. J. Syst. Evol. Microbiol.">
        <title>Neptunicella marina gen. nov., sp. nov., isolated from surface seawater.</title>
        <authorList>
            <person name="Liu X."/>
            <person name="Lai Q."/>
            <person name="Du Y."/>
            <person name="Zhang X."/>
            <person name="Liu Z."/>
            <person name="Sun F."/>
            <person name="Shao Z."/>
        </authorList>
    </citation>
    <scope>NUCLEOTIDE SEQUENCE</scope>
    <source>
        <strain evidence="12">S27-2</strain>
    </source>
</reference>
<accession>A0A8J6ITY8</accession>
<evidence type="ECO:0000313" key="13">
    <source>
        <dbReference type="Proteomes" id="UP000601768"/>
    </source>
</evidence>
<dbReference type="GO" id="GO:0005886">
    <property type="term" value="C:plasma membrane"/>
    <property type="evidence" value="ECO:0007669"/>
    <property type="project" value="UniProtKB-SubCell"/>
</dbReference>
<comment type="function">
    <text evidence="10">Inner membrane component of the type II secretion system required for the energy-dependent secretion of extracellular factors such as proteases and toxins from the periplasm.</text>
</comment>
<dbReference type="SUPFAM" id="SSF103054">
    <property type="entry name" value="General secretion pathway protein M, EpsM"/>
    <property type="match status" value="1"/>
</dbReference>
<dbReference type="EMBL" id="JACNEP010000005">
    <property type="protein sequence ID" value="MBC3765872.1"/>
    <property type="molecule type" value="Genomic_DNA"/>
</dbReference>
<gene>
    <name evidence="12" type="ORF">H8B19_08285</name>
</gene>
<evidence type="ECO:0000256" key="3">
    <source>
        <dbReference type="ARBA" id="ARBA00022448"/>
    </source>
</evidence>
<evidence type="ECO:0000256" key="2">
    <source>
        <dbReference type="ARBA" id="ARBA00010637"/>
    </source>
</evidence>
<dbReference type="RefSeq" id="WP_186506331.1">
    <property type="nucleotide sequence ID" value="NZ_JACNEP010000005.1"/>
</dbReference>
<evidence type="ECO:0000256" key="7">
    <source>
        <dbReference type="ARBA" id="ARBA00022927"/>
    </source>
</evidence>
<protein>
    <recommendedName>
        <fullName evidence="10">Type II secretion system protein M</fullName>
        <shortName evidence="10">T2SS protein M</shortName>
    </recommendedName>
    <alternativeName>
        <fullName evidence="10">General secretion pathway protein M</fullName>
    </alternativeName>
</protein>
<comment type="similarity">
    <text evidence="2 10">Belongs to the GSP M family.</text>
</comment>
<evidence type="ECO:0000256" key="9">
    <source>
        <dbReference type="ARBA" id="ARBA00023136"/>
    </source>
</evidence>
<dbReference type="Proteomes" id="UP000601768">
    <property type="component" value="Unassembled WGS sequence"/>
</dbReference>
<evidence type="ECO:0000256" key="8">
    <source>
        <dbReference type="ARBA" id="ARBA00022989"/>
    </source>
</evidence>
<dbReference type="PIRSF" id="PIRSF006291">
    <property type="entry name" value="GspM"/>
    <property type="match status" value="1"/>
</dbReference>
<dbReference type="AlphaFoldDB" id="A0A8J6ITY8"/>